<reference evidence="2 3" key="1">
    <citation type="journal article" date="2015" name="Environ. Microbiol.">
        <title>Methane oxidation coupled to nitrate reduction under hypoxia by the Gammaproteobacterium Methylomonas denitrificans, sp. nov. type strain FJG1.</title>
        <authorList>
            <person name="Kits K.D."/>
            <person name="Klotz M.G."/>
            <person name="Stein L.Y."/>
        </authorList>
    </citation>
    <scope>NUCLEOTIDE SEQUENCE [LARGE SCALE GENOMIC DNA]</scope>
    <source>
        <strain evidence="2 3">FJG1</strain>
    </source>
</reference>
<dbReference type="Proteomes" id="UP000030512">
    <property type="component" value="Chromosome"/>
</dbReference>
<dbReference type="EMBL" id="CP014476">
    <property type="protein sequence ID" value="AMK76200.1"/>
    <property type="molecule type" value="Genomic_DNA"/>
</dbReference>
<keyword evidence="3" id="KW-1185">Reference proteome</keyword>
<dbReference type="RefSeq" id="WP_062328038.1">
    <property type="nucleotide sequence ID" value="NZ_CP014476.1"/>
</dbReference>
<protein>
    <submittedName>
        <fullName evidence="2">Uncharacterized protein</fullName>
    </submittedName>
</protein>
<evidence type="ECO:0000313" key="3">
    <source>
        <dbReference type="Proteomes" id="UP000030512"/>
    </source>
</evidence>
<dbReference type="KEGG" id="mdn:JT25_006790"/>
<dbReference type="AlphaFoldDB" id="A0A126T282"/>
<accession>A0A126T282</accession>
<evidence type="ECO:0000313" key="2">
    <source>
        <dbReference type="EMBL" id="AMK76200.1"/>
    </source>
</evidence>
<gene>
    <name evidence="2" type="ORF">JT25_006790</name>
</gene>
<evidence type="ECO:0000256" key="1">
    <source>
        <dbReference type="SAM" id="MobiDB-lite"/>
    </source>
</evidence>
<organism evidence="2 3">
    <name type="scientific">Methylomonas denitrificans</name>
    <dbReference type="NCBI Taxonomy" id="1538553"/>
    <lineage>
        <taxon>Bacteria</taxon>
        <taxon>Pseudomonadati</taxon>
        <taxon>Pseudomonadota</taxon>
        <taxon>Gammaproteobacteria</taxon>
        <taxon>Methylococcales</taxon>
        <taxon>Methylococcaceae</taxon>
        <taxon>Methylomonas</taxon>
    </lineage>
</organism>
<dbReference type="OrthoDB" id="9135240at2"/>
<name>A0A126T282_9GAMM</name>
<feature type="region of interest" description="Disordered" evidence="1">
    <location>
        <begin position="316"/>
        <end position="347"/>
    </location>
</feature>
<sequence length="347" mass="39768">MNNLNQIFQADLNGIAQDLIYIYDLEFKRQIDGLSCPLMRWLDFRLRYIDPKPRQILFSDAFPKKLPKTVETGFLHIQNLMGMGEDINPYQSKSIQRFHDISGKQKAKRTDLLWADWNVFHLHITDVPIKSGELFSERKCSDGESWLLFFLVDNDTFALIDIREHNEDGLFSDHELISLINHSWPDYMKQFLLKGLIPSRRPISPQELKKLRAVGISVPIILNGKAYFGPGLGITSAATSTRVAESADKVRYWIRKISEIATNPEGQIQRHILDNCVKQPTLNLCITPKGLAIFSGSRYFCRKIFSSVPAGKNRQKSRDRLCLRRPDSSASPRSDPTRGRNMGSRMT</sequence>
<feature type="compositionally biased region" description="Basic and acidic residues" evidence="1">
    <location>
        <begin position="316"/>
        <end position="327"/>
    </location>
</feature>
<proteinExistence type="predicted"/>